<comment type="similarity">
    <text evidence="2">Belongs to the ATPase delta chain family.</text>
</comment>
<dbReference type="InterPro" id="IPR020781">
    <property type="entry name" value="ATPase_OSCP/d_CS"/>
</dbReference>
<evidence type="ECO:0000256" key="3">
    <source>
        <dbReference type="ARBA" id="ARBA00022448"/>
    </source>
</evidence>
<accession>A0A5F8HJY7</accession>
<keyword evidence="14" id="KW-1185">Reference proteome</keyword>
<keyword evidence="3" id="KW-0813">Transport</keyword>
<dbReference type="Bgee" id="ENSMODG00000042503">
    <property type="expression patterns" value="Expressed in heart and 17 other cell types or tissues"/>
</dbReference>
<dbReference type="GeneTree" id="ENSGT00390000015060"/>
<dbReference type="Gene3D" id="1.10.520.20">
    <property type="entry name" value="N-terminal domain of the delta subunit of the F1F0-ATP synthase"/>
    <property type="match status" value="1"/>
</dbReference>
<evidence type="ECO:0000256" key="9">
    <source>
        <dbReference type="ARBA" id="ARBA00064647"/>
    </source>
</evidence>
<reference evidence="13 14" key="1">
    <citation type="journal article" date="2007" name="Nature">
        <title>Genome of the marsupial Monodelphis domestica reveals innovation in non-coding sequences.</title>
        <authorList>
            <person name="Mikkelsen T.S."/>
            <person name="Wakefield M.J."/>
            <person name="Aken B."/>
            <person name="Amemiya C.T."/>
            <person name="Chang J.L."/>
            <person name="Duke S."/>
            <person name="Garber M."/>
            <person name="Gentles A.J."/>
            <person name="Goodstadt L."/>
            <person name="Heger A."/>
            <person name="Jurka J."/>
            <person name="Kamal M."/>
            <person name="Mauceli E."/>
            <person name="Searle S.M."/>
            <person name="Sharpe T."/>
            <person name="Baker M.L."/>
            <person name="Batzer M.A."/>
            <person name="Benos P.V."/>
            <person name="Belov K."/>
            <person name="Clamp M."/>
            <person name="Cook A."/>
            <person name="Cuff J."/>
            <person name="Das R."/>
            <person name="Davidow L."/>
            <person name="Deakin J.E."/>
            <person name="Fazzari M.J."/>
            <person name="Glass J.L."/>
            <person name="Grabherr M."/>
            <person name="Greally J.M."/>
            <person name="Gu W."/>
            <person name="Hore T.A."/>
            <person name="Huttley G.A."/>
            <person name="Kleber M."/>
            <person name="Jirtle R.L."/>
            <person name="Koina E."/>
            <person name="Lee J.T."/>
            <person name="Mahony S."/>
            <person name="Marra M.A."/>
            <person name="Miller R.D."/>
            <person name="Nicholls R.D."/>
            <person name="Oda M."/>
            <person name="Papenfuss A.T."/>
            <person name="Parra Z.E."/>
            <person name="Pollock D.D."/>
            <person name="Ray D.A."/>
            <person name="Schein J.E."/>
            <person name="Speed T.P."/>
            <person name="Thompson K."/>
            <person name="VandeBerg J.L."/>
            <person name="Wade C.M."/>
            <person name="Walker J.A."/>
            <person name="Waters P.D."/>
            <person name="Webber C."/>
            <person name="Weidman J.R."/>
            <person name="Xie X."/>
            <person name="Zody M.C."/>
            <person name="Baldwin J."/>
            <person name="Abdouelleil A."/>
            <person name="Abdulkadir J."/>
            <person name="Abebe A."/>
            <person name="Abera B."/>
            <person name="Abreu J."/>
            <person name="Acer S.C."/>
            <person name="Aftuck L."/>
            <person name="Alexander A."/>
            <person name="An P."/>
            <person name="Anderson E."/>
            <person name="Anderson S."/>
            <person name="Arachi H."/>
            <person name="Azer M."/>
            <person name="Bachantsang P."/>
            <person name="Barry A."/>
            <person name="Bayul T."/>
            <person name="Berlin A."/>
            <person name="Bessette D."/>
            <person name="Bloom T."/>
            <person name="Bloom T."/>
            <person name="Boguslavskiy L."/>
            <person name="Bonnet C."/>
            <person name="Boukhgalter B."/>
            <person name="Bourzgui I."/>
            <person name="Brown A."/>
            <person name="Cahill P."/>
            <person name="Channer S."/>
            <person name="Cheshatsang Y."/>
            <person name="Chuda L."/>
            <person name="Citroen M."/>
            <person name="Collymore A."/>
            <person name="Cooke P."/>
            <person name="Costello M."/>
            <person name="D'Aco K."/>
            <person name="Daza R."/>
            <person name="De Haan G."/>
            <person name="DeGray S."/>
            <person name="DeMaso C."/>
            <person name="Dhargay N."/>
            <person name="Dooley K."/>
            <person name="Dooley E."/>
            <person name="Doricent M."/>
            <person name="Dorje P."/>
            <person name="Dorjee K."/>
            <person name="Dupes A."/>
            <person name="Elong R."/>
            <person name="Falk J."/>
            <person name="Farina A."/>
            <person name="Faro S."/>
            <person name="Ferguson D."/>
            <person name="Fisher S."/>
            <person name="Foley C.D."/>
            <person name="Franke A."/>
            <person name="Friedrich D."/>
            <person name="Gadbois L."/>
            <person name="Gearin G."/>
            <person name="Gearin C.R."/>
            <person name="Giannoukos G."/>
            <person name="Goode T."/>
            <person name="Graham J."/>
            <person name="Grandbois E."/>
            <person name="Grewal S."/>
            <person name="Gyaltsen K."/>
            <person name="Hafez N."/>
            <person name="Hagos B."/>
            <person name="Hall J."/>
            <person name="Henson C."/>
            <person name="Hollinger A."/>
            <person name="Honan T."/>
            <person name="Huard M.D."/>
            <person name="Hughes L."/>
            <person name="Hurhula B."/>
            <person name="Husby M.E."/>
            <person name="Kamat A."/>
            <person name="Kanga B."/>
            <person name="Kashin S."/>
            <person name="Khazanovich D."/>
            <person name="Kisner P."/>
            <person name="Lance K."/>
            <person name="Lara M."/>
            <person name="Lee W."/>
            <person name="Lennon N."/>
            <person name="Letendre F."/>
            <person name="LeVine R."/>
            <person name="Lipovsky A."/>
            <person name="Liu X."/>
            <person name="Liu J."/>
            <person name="Liu S."/>
            <person name="Lokyitsang T."/>
            <person name="Lokyitsang Y."/>
            <person name="Lubonja R."/>
            <person name="Lui A."/>
            <person name="MacDonald P."/>
            <person name="Magnisalis V."/>
            <person name="Maru K."/>
            <person name="Matthews C."/>
            <person name="McCusker W."/>
            <person name="McDonough S."/>
            <person name="Mehta T."/>
            <person name="Meldrim J."/>
            <person name="Meneus L."/>
            <person name="Mihai O."/>
            <person name="Mihalev A."/>
            <person name="Mihova T."/>
            <person name="Mittelman R."/>
            <person name="Mlenga V."/>
            <person name="Montmayeur A."/>
            <person name="Mulrain L."/>
            <person name="Navidi A."/>
            <person name="Naylor J."/>
            <person name="Negash T."/>
            <person name="Nguyen T."/>
            <person name="Nguyen N."/>
            <person name="Nicol R."/>
            <person name="Norbu C."/>
            <person name="Norbu N."/>
            <person name="Novod N."/>
            <person name="O'Neill B."/>
            <person name="Osman S."/>
            <person name="Markiewicz E."/>
            <person name="Oyono O.L."/>
            <person name="Patti C."/>
            <person name="Phunkhang P."/>
            <person name="Pierre F."/>
            <person name="Priest M."/>
            <person name="Raghuraman S."/>
            <person name="Rege F."/>
            <person name="Reyes R."/>
            <person name="Rise C."/>
            <person name="Rogov P."/>
            <person name="Ross K."/>
            <person name="Ryan E."/>
            <person name="Settipalli S."/>
            <person name="Shea T."/>
            <person name="Sherpa N."/>
            <person name="Shi L."/>
            <person name="Shih D."/>
            <person name="Sparrow T."/>
            <person name="Spaulding J."/>
            <person name="Stalker J."/>
            <person name="Stange-Thomann N."/>
            <person name="Stavropoulos S."/>
            <person name="Stone C."/>
            <person name="Strader C."/>
            <person name="Tesfaye S."/>
            <person name="Thomson T."/>
            <person name="Thoulutsang Y."/>
            <person name="Thoulutsang D."/>
            <person name="Topham K."/>
            <person name="Topping I."/>
            <person name="Tsamla T."/>
            <person name="Vassiliev H."/>
            <person name="Vo A."/>
            <person name="Wangchuk T."/>
            <person name="Wangdi T."/>
            <person name="Weiand M."/>
            <person name="Wilkinson J."/>
            <person name="Wilson A."/>
            <person name="Yadav S."/>
            <person name="Young G."/>
            <person name="Yu Q."/>
            <person name="Zembek L."/>
            <person name="Zhong D."/>
            <person name="Zimmer A."/>
            <person name="Zwirko Z."/>
            <person name="Jaffe D.B."/>
            <person name="Alvarez P."/>
            <person name="Brockman W."/>
            <person name="Butler J."/>
            <person name="Chin C."/>
            <person name="Gnerre S."/>
            <person name="MacCallum I."/>
            <person name="Graves J.A."/>
            <person name="Ponting C.P."/>
            <person name="Breen M."/>
            <person name="Samollow P.B."/>
            <person name="Lander E.S."/>
            <person name="Lindblad-Toh K."/>
        </authorList>
    </citation>
    <scope>NUCLEOTIDE SEQUENCE [LARGE SCALE GENOMIC DNA]</scope>
</reference>
<evidence type="ECO:0000256" key="2">
    <source>
        <dbReference type="ARBA" id="ARBA00007046"/>
    </source>
</evidence>
<name>A0A5F8HJY7_MONDO</name>
<reference evidence="13" key="3">
    <citation type="submission" date="2025-09" db="UniProtKB">
        <authorList>
            <consortium name="Ensembl"/>
        </authorList>
    </citation>
    <scope>IDENTIFICATION</scope>
</reference>
<sequence>MSEYQLGNQPPTTRDQEFPPFSGTSNELNPGSSPSSEATNRSNTDYIIPATTYFSYPIRSYTLLHFLLPPSVIRFDLLWPEEKKMAVAATSGAVQQPPIQLYGLEGRYATALYSAASKQNKLDAVERELNRVTALDSATLSELEAVLNSFLRKGQVLKMEAKTDPSIMGGMIVRIGEKYVDMSARTKIQKLSRIMREAV</sequence>
<dbReference type="GO" id="GO:0046933">
    <property type="term" value="F:proton-transporting ATP synthase activity, rotational mechanism"/>
    <property type="evidence" value="ECO:0007669"/>
    <property type="project" value="InterPro"/>
</dbReference>
<dbReference type="PROSITE" id="PS00389">
    <property type="entry name" value="ATPASE_DELTA"/>
    <property type="match status" value="1"/>
</dbReference>
<dbReference type="PANTHER" id="PTHR11910">
    <property type="entry name" value="ATP SYNTHASE DELTA CHAIN"/>
    <property type="match status" value="1"/>
</dbReference>
<evidence type="ECO:0000256" key="1">
    <source>
        <dbReference type="ARBA" id="ARBA00004370"/>
    </source>
</evidence>
<evidence type="ECO:0000256" key="7">
    <source>
        <dbReference type="ARBA" id="ARBA00023310"/>
    </source>
</evidence>
<evidence type="ECO:0000256" key="6">
    <source>
        <dbReference type="ARBA" id="ARBA00023136"/>
    </source>
</evidence>
<organism evidence="13 14">
    <name type="scientific">Monodelphis domestica</name>
    <name type="common">Gray short-tailed opossum</name>
    <dbReference type="NCBI Taxonomy" id="13616"/>
    <lineage>
        <taxon>Eukaryota</taxon>
        <taxon>Metazoa</taxon>
        <taxon>Chordata</taxon>
        <taxon>Craniata</taxon>
        <taxon>Vertebrata</taxon>
        <taxon>Euteleostomi</taxon>
        <taxon>Mammalia</taxon>
        <taxon>Metatheria</taxon>
        <taxon>Didelphimorphia</taxon>
        <taxon>Didelphidae</taxon>
        <taxon>Monodelphis</taxon>
    </lineage>
</organism>
<evidence type="ECO:0000313" key="13">
    <source>
        <dbReference type="Ensembl" id="ENSMODP00000060435.1"/>
    </source>
</evidence>
<dbReference type="AlphaFoldDB" id="A0A5F8HJY7"/>
<evidence type="ECO:0000256" key="8">
    <source>
        <dbReference type="ARBA" id="ARBA00033369"/>
    </source>
</evidence>
<feature type="compositionally biased region" description="Polar residues" evidence="12">
    <location>
        <begin position="1"/>
        <end position="13"/>
    </location>
</feature>
<dbReference type="Ensembl" id="ENSMODT00000059845.1">
    <property type="protein sequence ID" value="ENSMODP00000060435.1"/>
    <property type="gene ID" value="ENSMODG00000042503.1"/>
</dbReference>
<evidence type="ECO:0000256" key="10">
    <source>
        <dbReference type="ARBA" id="ARBA00073432"/>
    </source>
</evidence>
<feature type="compositionally biased region" description="Polar residues" evidence="12">
    <location>
        <begin position="22"/>
        <end position="42"/>
    </location>
</feature>
<dbReference type="Pfam" id="PF00213">
    <property type="entry name" value="OSCP"/>
    <property type="match status" value="1"/>
</dbReference>
<proteinExistence type="inferred from homology"/>
<comment type="subunit">
    <text evidence="9">Component of the ATP synthase complex composed at least of ATP5F1A/subunit alpha, ATP5F1B/subunit beta, ATP5MC1/subunit c (homooctomer), MT-ATP6/subunit a, MT-ATP8/subunit 8, ATP5ME/subunit e, ATP5MF/subunit f, ATP5MG/subunit g, ATP5MK/subunit k, ATP5MJ/subunit j, ATP5F1C/subunit gamma, ATP5F1D/subunit delta, ATP5F1E/subunit epsilon, ATP5PF/subunit F6, ATP5PB/subunit b, ATP5PD/subunit d, ATP5PO/subunit OSCP. ATP synthase complex consists of a soluble F(1) head domain (subunits alpha(3) and beta(3)) - the catalytic core - and a membrane F(0) domain - the membrane proton channel (subunits c, a, 8, e, f, g, k and j). These two domains are linked by a central stalk (subunits gamma, delta, and epsilon) rotating inside the F1 region and a stationary peripheral stalk (subunits F6, b, d, and OSCP).</text>
</comment>
<feature type="region of interest" description="Disordered" evidence="12">
    <location>
        <begin position="1"/>
        <end position="42"/>
    </location>
</feature>
<keyword evidence="6" id="KW-0472">Membrane</keyword>
<evidence type="ECO:0000313" key="14">
    <source>
        <dbReference type="Proteomes" id="UP000002280"/>
    </source>
</evidence>
<dbReference type="InterPro" id="IPR000711">
    <property type="entry name" value="ATPase_OSCP/dsu"/>
</dbReference>
<keyword evidence="4" id="KW-0375">Hydrogen ion transport</keyword>
<dbReference type="SUPFAM" id="SSF47928">
    <property type="entry name" value="N-terminal domain of the delta subunit of the F1F0-ATP synthase"/>
    <property type="match status" value="1"/>
</dbReference>
<evidence type="ECO:0000256" key="12">
    <source>
        <dbReference type="SAM" id="MobiDB-lite"/>
    </source>
</evidence>
<comment type="subcellular location">
    <subcellularLocation>
        <location evidence="1">Membrane</location>
    </subcellularLocation>
</comment>
<reference evidence="13" key="2">
    <citation type="submission" date="2025-08" db="UniProtKB">
        <authorList>
            <consortium name="Ensembl"/>
        </authorList>
    </citation>
    <scope>IDENTIFICATION</scope>
</reference>
<protein>
    <recommendedName>
        <fullName evidence="10">ATP synthase peripheral stalk subunit OSCP, mitochondrial</fullName>
    </recommendedName>
    <alternativeName>
        <fullName evidence="11">ATP synthase subunit O</fullName>
    </alternativeName>
    <alternativeName>
        <fullName evidence="8">Oligomycin sensitivity conferral protein</fullName>
    </alternativeName>
</protein>
<evidence type="ECO:0000256" key="5">
    <source>
        <dbReference type="ARBA" id="ARBA00023065"/>
    </source>
</evidence>
<keyword evidence="7" id="KW-0066">ATP synthesis</keyword>
<keyword evidence="5" id="KW-0406">Ion transport</keyword>
<dbReference type="GO" id="GO:0016020">
    <property type="term" value="C:membrane"/>
    <property type="evidence" value="ECO:0007669"/>
    <property type="project" value="UniProtKB-SubCell"/>
</dbReference>
<dbReference type="Proteomes" id="UP000002280">
    <property type="component" value="Chromosome 2"/>
</dbReference>
<evidence type="ECO:0000256" key="4">
    <source>
        <dbReference type="ARBA" id="ARBA00022781"/>
    </source>
</evidence>
<evidence type="ECO:0000256" key="11">
    <source>
        <dbReference type="ARBA" id="ARBA00078525"/>
    </source>
</evidence>
<dbReference type="InterPro" id="IPR026015">
    <property type="entry name" value="ATP_synth_OSCP/delta_N_sf"/>
</dbReference>